<reference evidence="4" key="2">
    <citation type="submission" date="2018-10" db="EMBL/GenBank/DDBJ databases">
        <authorList>
            <person name="Wang Y."/>
            <person name="Wang J."/>
            <person name="Yang X."/>
            <person name="Wang Z."/>
            <person name="Huang Y."/>
        </authorList>
    </citation>
    <scope>NUCLEOTIDE SEQUENCE [LARGE SCALE GENOMIC DNA]</scope>
    <source>
        <strain evidence="4">J015</strain>
    </source>
</reference>
<feature type="domain" description="VWFA" evidence="2">
    <location>
        <begin position="40"/>
        <end position="163"/>
    </location>
</feature>
<dbReference type="CDD" id="cd00198">
    <property type="entry name" value="vWFA"/>
    <property type="match status" value="1"/>
</dbReference>
<dbReference type="SMART" id="SM00327">
    <property type="entry name" value="VWA"/>
    <property type="match status" value="1"/>
</dbReference>
<feature type="region of interest" description="Disordered" evidence="1">
    <location>
        <begin position="186"/>
        <end position="211"/>
    </location>
</feature>
<sequence length="326" mass="34323">MHPGVRPWLRRTALVLLLAGAAVRPGLPGGEAQAVTTDLNVFLVVDTTTSMVAEDYGDGLPRMEGVRRDIAAIAGELPGARFSVITFDTKAHVRMPLTTDTLALDTITSVLEPQVTAYAKGSSITAARQVLSERLEAARESHPERPRLVFYLGDGEQTTGQEPGPMDLDGLVAGGAVLGYGTAAGGKMRENTGRENIGREDGGGPTVGGDGPYVQDSTGEDAVSSMDEAGLERIAGQLGVPYVHRSAGDPVAPVMREARPSEIEAGSVADGIRELGARTELYWLPAAGAFVLGLAELVQLVRQSAELRPATAHPANRRRDTKAVVR</sequence>
<evidence type="ECO:0000256" key="1">
    <source>
        <dbReference type="SAM" id="MobiDB-lite"/>
    </source>
</evidence>
<evidence type="ECO:0000313" key="4">
    <source>
        <dbReference type="Proteomes" id="UP000273159"/>
    </source>
</evidence>
<reference evidence="3 4" key="1">
    <citation type="submission" date="2018-10" db="EMBL/GenBank/DDBJ databases">
        <title>Genome-guide identification and characterization of bacteria that degrade polycyclic aromatic hydrocarbons and resist hexavalent chromium simultaneously.</title>
        <authorList>
            <person name="Feng H."/>
        </authorList>
    </citation>
    <scope>NUCLEOTIDE SEQUENCE [LARGE SCALE GENOMIC DNA]</scope>
    <source>
        <strain evidence="3 4">J015</strain>
    </source>
</reference>
<accession>A0A3B0FC39</accession>
<dbReference type="PROSITE" id="PS50234">
    <property type="entry name" value="VWFA"/>
    <property type="match status" value="1"/>
</dbReference>
<name>A0A3B0FC39_PSEPS</name>
<gene>
    <name evidence="3" type="ORF">D7Z96_09630</name>
</gene>
<feature type="compositionally biased region" description="Basic and acidic residues" evidence="1">
    <location>
        <begin position="187"/>
        <end position="202"/>
    </location>
</feature>
<evidence type="ECO:0000259" key="2">
    <source>
        <dbReference type="PROSITE" id="PS50234"/>
    </source>
</evidence>
<dbReference type="InterPro" id="IPR036465">
    <property type="entry name" value="vWFA_dom_sf"/>
</dbReference>
<proteinExistence type="predicted"/>
<dbReference type="Gene3D" id="3.40.50.410">
    <property type="entry name" value="von Willebrand factor, type A domain"/>
    <property type="match status" value="1"/>
</dbReference>
<dbReference type="SUPFAM" id="SSF53300">
    <property type="entry name" value="vWA-like"/>
    <property type="match status" value="1"/>
</dbReference>
<dbReference type="Proteomes" id="UP000273159">
    <property type="component" value="Unassembled WGS sequence"/>
</dbReference>
<evidence type="ECO:0000313" key="3">
    <source>
        <dbReference type="EMBL" id="RKO24226.1"/>
    </source>
</evidence>
<dbReference type="Pfam" id="PF13519">
    <property type="entry name" value="VWA_2"/>
    <property type="match status" value="1"/>
</dbReference>
<protein>
    <submittedName>
        <fullName evidence="3">VWA domain-containing protein</fullName>
    </submittedName>
</protein>
<dbReference type="EMBL" id="RBNH01000007">
    <property type="protein sequence ID" value="RKO24226.1"/>
    <property type="molecule type" value="Genomic_DNA"/>
</dbReference>
<comment type="caution">
    <text evidence="3">The sequence shown here is derived from an EMBL/GenBank/DDBJ whole genome shotgun (WGS) entry which is preliminary data.</text>
</comment>
<dbReference type="AlphaFoldDB" id="A0A3B0FC39"/>
<organism evidence="3 4">
    <name type="scientific">Pseudarthrobacter phenanthrenivorans</name>
    <name type="common">Arthrobacter phenanthrenivorans</name>
    <dbReference type="NCBI Taxonomy" id="361575"/>
    <lineage>
        <taxon>Bacteria</taxon>
        <taxon>Bacillati</taxon>
        <taxon>Actinomycetota</taxon>
        <taxon>Actinomycetes</taxon>
        <taxon>Micrococcales</taxon>
        <taxon>Micrococcaceae</taxon>
        <taxon>Pseudarthrobacter</taxon>
    </lineage>
</organism>
<dbReference type="InterPro" id="IPR002035">
    <property type="entry name" value="VWF_A"/>
</dbReference>